<organism evidence="1 2">
    <name type="scientific">Natranaerobius thermophilus (strain ATCC BAA-1301 / DSM 18059 / JW/NM-WN-LF)</name>
    <dbReference type="NCBI Taxonomy" id="457570"/>
    <lineage>
        <taxon>Bacteria</taxon>
        <taxon>Bacillati</taxon>
        <taxon>Bacillota</taxon>
        <taxon>Clostridia</taxon>
        <taxon>Natranaerobiales</taxon>
        <taxon>Natranaerobiaceae</taxon>
        <taxon>Natranaerobius</taxon>
    </lineage>
</organism>
<dbReference type="OrthoDB" id="2874807at2"/>
<gene>
    <name evidence="1" type="ordered locus">Nther_0460</name>
</gene>
<protein>
    <submittedName>
        <fullName evidence="1">TrpR like protein, YerC/YecD</fullName>
    </submittedName>
</protein>
<proteinExistence type="predicted"/>
<reference evidence="1 2" key="2">
    <citation type="journal article" date="2011" name="J. Bacteriol.">
        <title>Complete genome sequence of the anaerobic, halophilic alkalithermophile Natranaerobius thermophilus JW/NM-WN-LF.</title>
        <authorList>
            <person name="Zhao B."/>
            <person name="Mesbah N.M."/>
            <person name="Dalin E."/>
            <person name="Goodwin L."/>
            <person name="Nolan M."/>
            <person name="Pitluck S."/>
            <person name="Chertkov O."/>
            <person name="Brettin T.S."/>
            <person name="Han J."/>
            <person name="Larimer F.W."/>
            <person name="Land M.L."/>
            <person name="Hauser L."/>
            <person name="Kyrpides N."/>
            <person name="Wiegel J."/>
        </authorList>
    </citation>
    <scope>NUCLEOTIDE SEQUENCE [LARGE SCALE GENOMIC DNA]</scope>
    <source>
        <strain evidence="2">ATCC BAA-1301 / DSM 18059 / JW/NM-WN-LF</strain>
    </source>
</reference>
<dbReference type="InterPro" id="IPR013368">
    <property type="entry name" value="YecD_YerC"/>
</dbReference>
<dbReference type="NCBIfam" id="TIGR02531">
    <property type="entry name" value="yecD_yerC"/>
    <property type="match status" value="1"/>
</dbReference>
<dbReference type="PANTHER" id="PTHR40080:SF1">
    <property type="entry name" value="TRPR-LIKE PROTEIN YERC_YECD"/>
    <property type="match status" value="1"/>
</dbReference>
<name>B2A5W3_NATTJ</name>
<dbReference type="InterPro" id="IPR000831">
    <property type="entry name" value="Trp_repress"/>
</dbReference>
<dbReference type="PANTHER" id="PTHR40080">
    <property type="entry name" value="LMO1763 PROTEIN"/>
    <property type="match status" value="1"/>
</dbReference>
<dbReference type="KEGG" id="nth:Nther_0460"/>
<evidence type="ECO:0000313" key="1">
    <source>
        <dbReference type="EMBL" id="ACB84056.1"/>
    </source>
</evidence>
<dbReference type="GO" id="GO:0043565">
    <property type="term" value="F:sequence-specific DNA binding"/>
    <property type="evidence" value="ECO:0007669"/>
    <property type="project" value="InterPro"/>
</dbReference>
<dbReference type="Proteomes" id="UP000001683">
    <property type="component" value="Chromosome"/>
</dbReference>
<reference evidence="1 2" key="1">
    <citation type="submission" date="2008-04" db="EMBL/GenBank/DDBJ databases">
        <title>Complete sequence of chromosome of Natranaerobius thermophilus JW/NM-WN-LF.</title>
        <authorList>
            <consortium name="US DOE Joint Genome Institute"/>
            <person name="Copeland A."/>
            <person name="Lucas S."/>
            <person name="Lapidus A."/>
            <person name="Glavina del Rio T."/>
            <person name="Dalin E."/>
            <person name="Tice H."/>
            <person name="Bruce D."/>
            <person name="Goodwin L."/>
            <person name="Pitluck S."/>
            <person name="Chertkov O."/>
            <person name="Brettin T."/>
            <person name="Detter J.C."/>
            <person name="Han C."/>
            <person name="Kuske C.R."/>
            <person name="Schmutz J."/>
            <person name="Larimer F."/>
            <person name="Land M."/>
            <person name="Hauser L."/>
            <person name="Kyrpides N."/>
            <person name="Lykidis A."/>
            <person name="Mesbah N.M."/>
            <person name="Wiegel J."/>
        </authorList>
    </citation>
    <scope>NUCLEOTIDE SEQUENCE [LARGE SCALE GENOMIC DNA]</scope>
    <source>
        <strain evidence="2">ATCC BAA-1301 / DSM 18059 / JW/NM-WN-LF</strain>
    </source>
</reference>
<sequence>MIKYQWDNQVIFIREEFPIFFGGDVIRNVQDDYMDQFYKAILSLETLEDCYSFFEDVATVTEIKALAQRFQVAKMLKEGYTYQDIEEKTGASTATISRVKRFLHYGAGGYEVALKKLNQKEQ</sequence>
<dbReference type="STRING" id="457570.Nther_0460"/>
<dbReference type="AlphaFoldDB" id="B2A5W3"/>
<dbReference type="GO" id="GO:0003700">
    <property type="term" value="F:DNA-binding transcription factor activity"/>
    <property type="evidence" value="ECO:0007669"/>
    <property type="project" value="InterPro"/>
</dbReference>
<evidence type="ECO:0000313" key="2">
    <source>
        <dbReference type="Proteomes" id="UP000001683"/>
    </source>
</evidence>
<dbReference type="EMBL" id="CP001034">
    <property type="protein sequence ID" value="ACB84056.1"/>
    <property type="molecule type" value="Genomic_DNA"/>
</dbReference>
<dbReference type="InParanoid" id="B2A5W3"/>
<dbReference type="InterPro" id="IPR038116">
    <property type="entry name" value="TrpR-like_sf"/>
</dbReference>
<dbReference type="FunCoup" id="B2A5W3">
    <property type="interactions" value="5"/>
</dbReference>
<keyword evidence="2" id="KW-1185">Reference proteome</keyword>
<dbReference type="SUPFAM" id="SSF48295">
    <property type="entry name" value="TrpR-like"/>
    <property type="match status" value="1"/>
</dbReference>
<dbReference type="InterPro" id="IPR010921">
    <property type="entry name" value="Trp_repressor/repl_initiator"/>
</dbReference>
<dbReference type="HOGENOM" id="CLU_147939_1_0_9"/>
<dbReference type="Pfam" id="PF01371">
    <property type="entry name" value="Trp_repressor"/>
    <property type="match status" value="1"/>
</dbReference>
<accession>B2A5W3</accession>
<dbReference type="Gene3D" id="1.10.1270.10">
    <property type="entry name" value="TrpR-like"/>
    <property type="match status" value="1"/>
</dbReference>
<dbReference type="eggNOG" id="COG4496">
    <property type="taxonomic scope" value="Bacteria"/>
</dbReference>